<evidence type="ECO:0000313" key="2">
    <source>
        <dbReference type="Proteomes" id="UP000292424"/>
    </source>
</evidence>
<dbReference type="OrthoDB" id="1072274at2"/>
<reference evidence="1 2" key="1">
    <citation type="submission" date="2019-09" db="EMBL/GenBank/DDBJ databases">
        <title>Complete genome sequence of Arachidicoccus sp. B3-10 isolated from apple orchard soil.</title>
        <authorList>
            <person name="Kim H.S."/>
            <person name="Han K.-I."/>
            <person name="Suh M.K."/>
            <person name="Lee K.C."/>
            <person name="Eom M.K."/>
            <person name="Kim J.-S."/>
            <person name="Kang S.W."/>
            <person name="Sin Y."/>
            <person name="Lee J.-S."/>
        </authorList>
    </citation>
    <scope>NUCLEOTIDE SEQUENCE [LARGE SCALE GENOMIC DNA]</scope>
    <source>
        <strain evidence="1 2">B3-10</strain>
    </source>
</reference>
<dbReference type="KEGG" id="arac:E0W69_001520"/>
<dbReference type="Proteomes" id="UP000292424">
    <property type="component" value="Chromosome"/>
</dbReference>
<organism evidence="1 2">
    <name type="scientific">Rhizosphaericola mali</name>
    <dbReference type="NCBI Taxonomy" id="2545455"/>
    <lineage>
        <taxon>Bacteria</taxon>
        <taxon>Pseudomonadati</taxon>
        <taxon>Bacteroidota</taxon>
        <taxon>Chitinophagia</taxon>
        <taxon>Chitinophagales</taxon>
        <taxon>Chitinophagaceae</taxon>
        <taxon>Rhizosphaericola</taxon>
    </lineage>
</organism>
<dbReference type="AlphaFoldDB" id="A0A5P2G0M8"/>
<sequence length="245" mass="27405">MNSKPFLIFSIVILFFVMRASAQSNPFYGGYIRIGLNSLGGKPNNELSMYDNLMSGKTGMKNGYAFEFGRIFYFNKESHFPIKFGLDWTYLSATYNKIKWEDYVKSKNDPNAELGGNGTAVTANTKLGLAISYNPVAALVIDIRGQVAYGINYFDKSYFVYTGTPAEEYFSFADETSEDEVEKNIKGRVKAALRPSLGATIRYKAFGIAYDYISGKLKYGYSSSDGSGEEKFKINNSEIKLSLNF</sequence>
<name>A0A5P2G0M8_9BACT</name>
<dbReference type="EMBL" id="CP044016">
    <property type="protein sequence ID" value="QES87392.1"/>
    <property type="molecule type" value="Genomic_DNA"/>
</dbReference>
<protein>
    <recommendedName>
        <fullName evidence="3">Outer membrane beta-barrel protein</fullName>
    </recommendedName>
</protein>
<accession>A0A5P2G0M8</accession>
<evidence type="ECO:0008006" key="3">
    <source>
        <dbReference type="Google" id="ProtNLM"/>
    </source>
</evidence>
<evidence type="ECO:0000313" key="1">
    <source>
        <dbReference type="EMBL" id="QES87392.1"/>
    </source>
</evidence>
<dbReference type="RefSeq" id="WP_131328269.1">
    <property type="nucleotide sequence ID" value="NZ_CP044016.1"/>
</dbReference>
<gene>
    <name evidence="1" type="ORF">E0W69_001520</name>
</gene>
<proteinExistence type="predicted"/>
<keyword evidence="2" id="KW-1185">Reference proteome</keyword>